<dbReference type="InterPro" id="IPR011059">
    <property type="entry name" value="Metal-dep_hydrolase_composite"/>
</dbReference>
<evidence type="ECO:0000256" key="2">
    <source>
        <dbReference type="ARBA" id="ARBA00022801"/>
    </source>
</evidence>
<feature type="domain" description="Amidohydrolase-related" evidence="3">
    <location>
        <begin position="52"/>
        <end position="399"/>
    </location>
</feature>
<dbReference type="SUPFAM" id="SSF51338">
    <property type="entry name" value="Composite domain of metallo-dependent hydrolases"/>
    <property type="match status" value="1"/>
</dbReference>
<proteinExistence type="inferred from homology"/>
<dbReference type="PATRIC" id="fig|1234595.3.peg.2964"/>
<dbReference type="EMBL" id="AMRV01000020">
    <property type="protein sequence ID" value="EMD81675.1"/>
    <property type="molecule type" value="Genomic_DNA"/>
</dbReference>
<evidence type="ECO:0000256" key="1">
    <source>
        <dbReference type="ARBA" id="ARBA00006745"/>
    </source>
</evidence>
<gene>
    <name evidence="4" type="ORF">C725_2959</name>
</gene>
<keyword evidence="2 4" id="KW-0378">Hydrolase</keyword>
<dbReference type="SUPFAM" id="SSF51556">
    <property type="entry name" value="Metallo-dependent hydrolases"/>
    <property type="match status" value="1"/>
</dbReference>
<accession>M2S8F4</accession>
<dbReference type="InterPro" id="IPR050287">
    <property type="entry name" value="MTA/SAH_deaminase"/>
</dbReference>
<dbReference type="InterPro" id="IPR006680">
    <property type="entry name" value="Amidohydro-rel"/>
</dbReference>
<evidence type="ECO:0000313" key="4">
    <source>
        <dbReference type="EMBL" id="EMD81675.1"/>
    </source>
</evidence>
<reference evidence="4 5" key="1">
    <citation type="journal article" date="2013" name="Genome Announc.">
        <title>Draft Genome Sequence of Strain JLT2015T, Belonging to the Family Sphingomonadaceae of the Alphaproteobacteria.</title>
        <authorList>
            <person name="Tang K."/>
            <person name="Liu K."/>
            <person name="Li S."/>
            <person name="Jiao N."/>
        </authorList>
    </citation>
    <scope>NUCLEOTIDE SEQUENCE [LARGE SCALE GENOMIC DNA]</scope>
    <source>
        <strain evidence="4 5">JLT2015</strain>
    </source>
</reference>
<dbReference type="Pfam" id="PF01979">
    <property type="entry name" value="Amidohydro_1"/>
    <property type="match status" value="1"/>
</dbReference>
<comment type="similarity">
    <text evidence="1">Belongs to the metallo-dependent hydrolases superfamily. ATZ/TRZ family.</text>
</comment>
<name>M2S8F4_9SPHN</name>
<keyword evidence="5" id="KW-1185">Reference proteome</keyword>
<dbReference type="InterPro" id="IPR032466">
    <property type="entry name" value="Metal_Hydrolase"/>
</dbReference>
<dbReference type="AlphaFoldDB" id="M2S8F4"/>
<dbReference type="PANTHER" id="PTHR43794:SF11">
    <property type="entry name" value="AMIDOHYDROLASE-RELATED DOMAIN-CONTAINING PROTEIN"/>
    <property type="match status" value="1"/>
</dbReference>
<dbReference type="Gene3D" id="3.20.20.140">
    <property type="entry name" value="Metal-dependent hydrolases"/>
    <property type="match status" value="1"/>
</dbReference>
<organism evidence="4 5">
    <name type="scientific">Pacificimonas flava</name>
    <dbReference type="NCBI Taxonomy" id="1234595"/>
    <lineage>
        <taxon>Bacteria</taxon>
        <taxon>Pseudomonadati</taxon>
        <taxon>Pseudomonadota</taxon>
        <taxon>Alphaproteobacteria</taxon>
        <taxon>Sphingomonadales</taxon>
        <taxon>Sphingosinicellaceae</taxon>
        <taxon>Pacificimonas</taxon>
    </lineage>
</organism>
<dbReference type="GO" id="GO:0016810">
    <property type="term" value="F:hydrolase activity, acting on carbon-nitrogen (but not peptide) bonds"/>
    <property type="evidence" value="ECO:0007669"/>
    <property type="project" value="InterPro"/>
</dbReference>
<protein>
    <submittedName>
        <fullName evidence="4">Amidohydrolase family</fullName>
    </submittedName>
</protein>
<evidence type="ECO:0000313" key="5">
    <source>
        <dbReference type="Proteomes" id="UP000011717"/>
    </source>
</evidence>
<evidence type="ECO:0000259" key="3">
    <source>
        <dbReference type="Pfam" id="PF01979"/>
    </source>
</evidence>
<dbReference type="PANTHER" id="PTHR43794">
    <property type="entry name" value="AMINOHYDROLASE SSNA-RELATED"/>
    <property type="match status" value="1"/>
</dbReference>
<comment type="caution">
    <text evidence="4">The sequence shown here is derived from an EMBL/GenBank/DDBJ whole genome shotgun (WGS) entry which is preliminary data.</text>
</comment>
<sequence>MLLRGARLLAMAGVHRNDAGVADLLVRGGRIERIGRSLSAPDAEVIEADGHILMPGFVDTHNHLWLSQMRGLFGRSEATRYFPLVERLGAAFRPEDMRVGTLFGAAGALAAGVTTTLAYCDNIRSPAHADAAIAGLRQAGIRARFLYTSHDGMAADEPVALDHLRNLHDGRDDWSAGGLIDLGLGLRTPRKDAPPAEFARAAHELSVARALGLPISTHISGENGPAQLDALIARGWLGPDMLLVHATGAGPERLARVRERGAGVSLTPITEHRVGYGLTRVNDYLQPLGRVGLGLDGALGGAPDMFPVMRTAHNVQAAGLGELSILPRRLLELATIEGARAIGLADQIGSLEPGKRADLILVDTRSLNMGPADEDSSALLVYSAGSRDVALVMVDGRIVKRGGRMIRLSEHATAQAAAHSLARIRRRAEPAPPSAPY</sequence>
<dbReference type="Gene3D" id="2.30.40.10">
    <property type="entry name" value="Urease, subunit C, domain 1"/>
    <property type="match status" value="1"/>
</dbReference>
<dbReference type="Proteomes" id="UP000011717">
    <property type="component" value="Unassembled WGS sequence"/>
</dbReference>